<reference evidence="1 2" key="1">
    <citation type="submission" date="2021-06" db="EMBL/GenBank/DDBJ databases">
        <title>Rheinheimera indica sp. nov., isolated from deep-sea sediment.</title>
        <authorList>
            <person name="Wang Z."/>
            <person name="Zhang X.-Y."/>
        </authorList>
    </citation>
    <scope>NUCLEOTIDE SEQUENCE [LARGE SCALE GENOMIC DNA]</scope>
    <source>
        <strain evidence="1 2">SM2107</strain>
    </source>
</reference>
<evidence type="ECO:0000313" key="2">
    <source>
        <dbReference type="Proteomes" id="UP000704611"/>
    </source>
</evidence>
<dbReference type="EMBL" id="JAHRID010000001">
    <property type="protein sequence ID" value="MBV2127962.1"/>
    <property type="molecule type" value="Genomic_DNA"/>
</dbReference>
<dbReference type="RefSeq" id="WP_217666890.1">
    <property type="nucleotide sequence ID" value="NZ_JAHRID010000001.1"/>
</dbReference>
<protein>
    <recommendedName>
        <fullName evidence="3">DUF551 domain-containing protein</fullName>
    </recommendedName>
</protein>
<gene>
    <name evidence="1" type="ORF">KQY15_02465</name>
</gene>
<sequence>MAKQTDFPMTYGKVPTKQRCAEITGTIMRHRTYGDIFIGCSNAENTEKVFNRLSGKDKCRPSLFQNMVVFPAAAAVVGDKARKPLPDDKWEFMDTAPKDGREVILLVQKRAGIPHRCLVGHYMSGGHCIDDHPPIGEGWYFWNGCSFDHAAKPLLWMPLPEITPRLKELIAKAEANAKAGN</sequence>
<organism evidence="1 2">
    <name type="scientific">Arsukibacterium indicum</name>
    <dbReference type="NCBI Taxonomy" id="2848612"/>
    <lineage>
        <taxon>Bacteria</taxon>
        <taxon>Pseudomonadati</taxon>
        <taxon>Pseudomonadota</taxon>
        <taxon>Gammaproteobacteria</taxon>
        <taxon>Chromatiales</taxon>
        <taxon>Chromatiaceae</taxon>
        <taxon>Arsukibacterium</taxon>
    </lineage>
</organism>
<accession>A0ABS6MGM3</accession>
<evidence type="ECO:0008006" key="3">
    <source>
        <dbReference type="Google" id="ProtNLM"/>
    </source>
</evidence>
<name>A0ABS6MGM3_9GAMM</name>
<evidence type="ECO:0000313" key="1">
    <source>
        <dbReference type="EMBL" id="MBV2127962.1"/>
    </source>
</evidence>
<comment type="caution">
    <text evidence="1">The sequence shown here is derived from an EMBL/GenBank/DDBJ whole genome shotgun (WGS) entry which is preliminary data.</text>
</comment>
<proteinExistence type="predicted"/>
<keyword evidence="2" id="KW-1185">Reference proteome</keyword>
<dbReference type="Proteomes" id="UP000704611">
    <property type="component" value="Unassembled WGS sequence"/>
</dbReference>